<dbReference type="SUPFAM" id="SSF52777">
    <property type="entry name" value="CoA-dependent acyltransferases"/>
    <property type="match status" value="1"/>
</dbReference>
<dbReference type="InterPro" id="IPR000542">
    <property type="entry name" value="Carn_acyl_trans"/>
</dbReference>
<dbReference type="InterPro" id="IPR023213">
    <property type="entry name" value="CAT-like_dom_sf"/>
</dbReference>
<dbReference type="PANTHER" id="PTHR22589:SF31">
    <property type="entry name" value="CARNITINE O-PALMITOYLTRANSFERASE"/>
    <property type="match status" value="1"/>
</dbReference>
<evidence type="ECO:0000313" key="3">
    <source>
        <dbReference type="EMBL" id="KAG5454589.1"/>
    </source>
</evidence>
<dbReference type="Proteomes" id="UP000286415">
    <property type="component" value="Unassembled WGS sequence"/>
</dbReference>
<comment type="caution">
    <text evidence="3">The sequence shown here is derived from an EMBL/GenBank/DDBJ whole genome shotgun (WGS) entry which is preliminary data.</text>
</comment>
<evidence type="ECO:0000313" key="4">
    <source>
        <dbReference type="Proteomes" id="UP000286415"/>
    </source>
</evidence>
<dbReference type="GO" id="GO:0009437">
    <property type="term" value="P:carnitine metabolic process"/>
    <property type="evidence" value="ECO:0007669"/>
    <property type="project" value="TreeGrafter"/>
</dbReference>
<proteinExistence type="inferred from homology"/>
<gene>
    <name evidence="3" type="ORF">CSKR_105495</name>
</gene>
<feature type="domain" description="Choline/carnitine acyltransferase" evidence="2">
    <location>
        <begin position="8"/>
        <end position="88"/>
    </location>
</feature>
<evidence type="ECO:0000259" key="2">
    <source>
        <dbReference type="Pfam" id="PF00755"/>
    </source>
</evidence>
<comment type="similarity">
    <text evidence="1">Belongs to the carnitine/choline acetyltransferase family.</text>
</comment>
<dbReference type="OrthoDB" id="240216at2759"/>
<dbReference type="Gene3D" id="3.30.559.10">
    <property type="entry name" value="Chloramphenicol acetyltransferase-like domain"/>
    <property type="match status" value="1"/>
</dbReference>
<dbReference type="GO" id="GO:0006631">
    <property type="term" value="P:fatty acid metabolic process"/>
    <property type="evidence" value="ECO:0007669"/>
    <property type="project" value="TreeGrafter"/>
</dbReference>
<dbReference type="InterPro" id="IPR039551">
    <property type="entry name" value="Cho/carn_acyl_trans"/>
</dbReference>
<dbReference type="PANTHER" id="PTHR22589">
    <property type="entry name" value="CARNITINE O-ACYLTRANSFERASE"/>
    <property type="match status" value="1"/>
</dbReference>
<evidence type="ECO:0000256" key="1">
    <source>
        <dbReference type="ARBA" id="ARBA00005232"/>
    </source>
</evidence>
<protein>
    <submittedName>
        <fullName evidence="3">Carnitine O-palmitoyltransferase 1, liver isoform</fullName>
    </submittedName>
</protein>
<dbReference type="AlphaFoldDB" id="A0A8T1MZZ0"/>
<dbReference type="Pfam" id="PF00755">
    <property type="entry name" value="Carn_acyltransf"/>
    <property type="match status" value="1"/>
</dbReference>
<name>A0A8T1MZZ0_CLOSI</name>
<keyword evidence="4" id="KW-1185">Reference proteome</keyword>
<reference evidence="3 4" key="1">
    <citation type="journal article" date="2018" name="Biotechnol. Adv.">
        <title>Improved genomic resources and new bioinformatic workflow for the carcinogenic parasite Clonorchis sinensis: Biotechnological implications.</title>
        <authorList>
            <person name="Wang D."/>
            <person name="Korhonen P.K."/>
            <person name="Gasser R.B."/>
            <person name="Young N.D."/>
        </authorList>
    </citation>
    <scope>NUCLEOTIDE SEQUENCE [LARGE SCALE GENOMIC DNA]</scope>
    <source>
        <strain evidence="3">Cs-k2</strain>
    </source>
</reference>
<accession>A0A8T1MZZ0</accession>
<reference evidence="3 4" key="2">
    <citation type="journal article" date="2021" name="Genomics">
        <title>High-quality reference genome for Clonorchis sinensis.</title>
        <authorList>
            <person name="Young N.D."/>
            <person name="Stroehlein A.J."/>
            <person name="Kinkar L."/>
            <person name="Wang T."/>
            <person name="Sohn W.M."/>
            <person name="Chang B.C.H."/>
            <person name="Kaur P."/>
            <person name="Weisz D."/>
            <person name="Dudchenko O."/>
            <person name="Aiden E.L."/>
            <person name="Korhonen P.K."/>
            <person name="Gasser R.B."/>
        </authorList>
    </citation>
    <scope>NUCLEOTIDE SEQUENCE [LARGE SCALE GENOMIC DNA]</scope>
    <source>
        <strain evidence="3">Cs-k2</strain>
    </source>
</reference>
<sequence>MDDQFLKKVLSDPWRLSTSQTPINQTGRLSLPADHPDIDRGCGGGFGPVDKNGYGVSYIFASDNCICLHISSSFGCPDTSSERFARTIGLALNRIRALVSAPRLSSGVSDIY</sequence>
<dbReference type="GO" id="GO:0005739">
    <property type="term" value="C:mitochondrion"/>
    <property type="evidence" value="ECO:0007669"/>
    <property type="project" value="TreeGrafter"/>
</dbReference>
<dbReference type="EMBL" id="NIRI02000005">
    <property type="protein sequence ID" value="KAG5454589.1"/>
    <property type="molecule type" value="Genomic_DNA"/>
</dbReference>
<organism evidence="3 4">
    <name type="scientific">Clonorchis sinensis</name>
    <name type="common">Chinese liver fluke</name>
    <dbReference type="NCBI Taxonomy" id="79923"/>
    <lineage>
        <taxon>Eukaryota</taxon>
        <taxon>Metazoa</taxon>
        <taxon>Spiralia</taxon>
        <taxon>Lophotrochozoa</taxon>
        <taxon>Platyhelminthes</taxon>
        <taxon>Trematoda</taxon>
        <taxon>Digenea</taxon>
        <taxon>Opisthorchiida</taxon>
        <taxon>Opisthorchiata</taxon>
        <taxon>Opisthorchiidae</taxon>
        <taxon>Clonorchis</taxon>
    </lineage>
</organism>
<dbReference type="GO" id="GO:0004095">
    <property type="term" value="F:carnitine O-palmitoyltransferase activity"/>
    <property type="evidence" value="ECO:0007669"/>
    <property type="project" value="TreeGrafter"/>
</dbReference>